<dbReference type="Proteomes" id="UP001066276">
    <property type="component" value="Chromosome 6"/>
</dbReference>
<name>A0AAV7QGT5_PLEWA</name>
<dbReference type="EMBL" id="JANPWB010000010">
    <property type="protein sequence ID" value="KAJ1139666.1"/>
    <property type="molecule type" value="Genomic_DNA"/>
</dbReference>
<evidence type="ECO:0000256" key="1">
    <source>
        <dbReference type="SAM" id="MobiDB-lite"/>
    </source>
</evidence>
<feature type="compositionally biased region" description="Basic and acidic residues" evidence="1">
    <location>
        <begin position="127"/>
        <end position="145"/>
    </location>
</feature>
<keyword evidence="3" id="KW-1185">Reference proteome</keyword>
<feature type="region of interest" description="Disordered" evidence="1">
    <location>
        <begin position="115"/>
        <end position="173"/>
    </location>
</feature>
<proteinExistence type="predicted"/>
<comment type="caution">
    <text evidence="2">The sequence shown here is derived from an EMBL/GenBank/DDBJ whole genome shotgun (WGS) entry which is preliminary data.</text>
</comment>
<protein>
    <submittedName>
        <fullName evidence="2">Uncharacterized protein</fullName>
    </submittedName>
</protein>
<organism evidence="2 3">
    <name type="scientific">Pleurodeles waltl</name>
    <name type="common">Iberian ribbed newt</name>
    <dbReference type="NCBI Taxonomy" id="8319"/>
    <lineage>
        <taxon>Eukaryota</taxon>
        <taxon>Metazoa</taxon>
        <taxon>Chordata</taxon>
        <taxon>Craniata</taxon>
        <taxon>Vertebrata</taxon>
        <taxon>Euteleostomi</taxon>
        <taxon>Amphibia</taxon>
        <taxon>Batrachia</taxon>
        <taxon>Caudata</taxon>
        <taxon>Salamandroidea</taxon>
        <taxon>Salamandridae</taxon>
        <taxon>Pleurodelinae</taxon>
        <taxon>Pleurodeles</taxon>
    </lineage>
</organism>
<evidence type="ECO:0000313" key="3">
    <source>
        <dbReference type="Proteomes" id="UP001066276"/>
    </source>
</evidence>
<gene>
    <name evidence="2" type="ORF">NDU88_006033</name>
</gene>
<feature type="region of interest" description="Disordered" evidence="1">
    <location>
        <begin position="60"/>
        <end position="84"/>
    </location>
</feature>
<sequence>MAYFAEEDEYYQEEVEGPFQDQMEEKLVQALGHHVQDSVNQALIKALKPFTVPLVRFGQRELMGPPPSGSRVREPQVDEGSLNPKASLGSLSLAEILSQMATAVLKDHEYGPGLMNVPDVFPPPSGSRKELSQSADSHSDSEFSEPKQAGKRKAHHIPEEEMTQRNVLFDPENINNPRSTEWVPCVEVWKDRLGRSFDKDVRSILRLECPHPSLLGKVANTLELVPSVATFLKKFTKDPKEGLDRAWKGCQDKMLDLSGPITKILELAVQAKESGTPLELEAVLEWAQRAICFLGNANCAMSTER</sequence>
<reference evidence="2" key="1">
    <citation type="journal article" date="2022" name="bioRxiv">
        <title>Sequencing and chromosome-scale assembly of the giantPleurodeles waltlgenome.</title>
        <authorList>
            <person name="Brown T."/>
            <person name="Elewa A."/>
            <person name="Iarovenko S."/>
            <person name="Subramanian E."/>
            <person name="Araus A.J."/>
            <person name="Petzold A."/>
            <person name="Susuki M."/>
            <person name="Suzuki K.-i.T."/>
            <person name="Hayashi T."/>
            <person name="Toyoda A."/>
            <person name="Oliveira C."/>
            <person name="Osipova E."/>
            <person name="Leigh N.D."/>
            <person name="Simon A."/>
            <person name="Yun M.H."/>
        </authorList>
    </citation>
    <scope>NUCLEOTIDE SEQUENCE</scope>
    <source>
        <strain evidence="2">20211129_DDA</strain>
        <tissue evidence="2">Liver</tissue>
    </source>
</reference>
<dbReference type="AlphaFoldDB" id="A0AAV7QGT5"/>
<accession>A0AAV7QGT5</accession>
<evidence type="ECO:0000313" key="2">
    <source>
        <dbReference type="EMBL" id="KAJ1139666.1"/>
    </source>
</evidence>